<comment type="caution">
    <text evidence="1">The sequence shown here is derived from an EMBL/GenBank/DDBJ whole genome shotgun (WGS) entry which is preliminary data.</text>
</comment>
<gene>
    <name evidence="1" type="ORF">ANANG_G00302090</name>
</gene>
<dbReference type="EMBL" id="JAFIRN010000018">
    <property type="protein sequence ID" value="KAG5831277.1"/>
    <property type="molecule type" value="Genomic_DNA"/>
</dbReference>
<evidence type="ECO:0000313" key="1">
    <source>
        <dbReference type="EMBL" id="KAG5831277.1"/>
    </source>
</evidence>
<sequence>MIEYVVLWKKSPSERNTMISMCWLCRRGETTREMKGLAAPPAACHAQLLLGWRCWVRWAGPYWTCVTASWMDSAT</sequence>
<proteinExistence type="predicted"/>
<name>A0A9D3LJP7_ANGAN</name>
<dbReference type="AlphaFoldDB" id="A0A9D3LJP7"/>
<keyword evidence="2" id="KW-1185">Reference proteome</keyword>
<accession>A0A9D3LJP7</accession>
<evidence type="ECO:0000313" key="2">
    <source>
        <dbReference type="Proteomes" id="UP001044222"/>
    </source>
</evidence>
<dbReference type="Proteomes" id="UP001044222">
    <property type="component" value="Chromosome 18"/>
</dbReference>
<organism evidence="1 2">
    <name type="scientific">Anguilla anguilla</name>
    <name type="common">European freshwater eel</name>
    <name type="synonym">Muraena anguilla</name>
    <dbReference type="NCBI Taxonomy" id="7936"/>
    <lineage>
        <taxon>Eukaryota</taxon>
        <taxon>Metazoa</taxon>
        <taxon>Chordata</taxon>
        <taxon>Craniata</taxon>
        <taxon>Vertebrata</taxon>
        <taxon>Euteleostomi</taxon>
        <taxon>Actinopterygii</taxon>
        <taxon>Neopterygii</taxon>
        <taxon>Teleostei</taxon>
        <taxon>Anguilliformes</taxon>
        <taxon>Anguillidae</taxon>
        <taxon>Anguilla</taxon>
    </lineage>
</organism>
<reference evidence="1" key="1">
    <citation type="submission" date="2021-01" db="EMBL/GenBank/DDBJ databases">
        <title>A chromosome-scale assembly of European eel, Anguilla anguilla.</title>
        <authorList>
            <person name="Henkel C."/>
            <person name="Jong-Raadsen S.A."/>
            <person name="Dufour S."/>
            <person name="Weltzien F.-A."/>
            <person name="Palstra A.P."/>
            <person name="Pelster B."/>
            <person name="Spaink H.P."/>
            <person name="Van Den Thillart G.E."/>
            <person name="Jansen H."/>
            <person name="Zahm M."/>
            <person name="Klopp C."/>
            <person name="Cedric C."/>
            <person name="Louis A."/>
            <person name="Berthelot C."/>
            <person name="Parey E."/>
            <person name="Roest Crollius H."/>
            <person name="Montfort J."/>
            <person name="Robinson-Rechavi M."/>
            <person name="Bucao C."/>
            <person name="Bouchez O."/>
            <person name="Gislard M."/>
            <person name="Lluch J."/>
            <person name="Milhes M."/>
            <person name="Lampietro C."/>
            <person name="Lopez Roques C."/>
            <person name="Donnadieu C."/>
            <person name="Braasch I."/>
            <person name="Desvignes T."/>
            <person name="Postlethwait J."/>
            <person name="Bobe J."/>
            <person name="Guiguen Y."/>
            <person name="Dirks R."/>
        </authorList>
    </citation>
    <scope>NUCLEOTIDE SEQUENCE</scope>
    <source>
        <strain evidence="1">Tag_6206</strain>
        <tissue evidence="1">Liver</tissue>
    </source>
</reference>
<protein>
    <submittedName>
        <fullName evidence="1">Uncharacterized protein</fullName>
    </submittedName>
</protein>